<feature type="coiled-coil region" evidence="2">
    <location>
        <begin position="4"/>
        <end position="58"/>
    </location>
</feature>
<dbReference type="InterPro" id="IPR027417">
    <property type="entry name" value="P-loop_NTPase"/>
</dbReference>
<comment type="similarity">
    <text evidence="1">Belongs to the GSP E family.</text>
</comment>
<evidence type="ECO:0000313" key="5">
    <source>
        <dbReference type="Proteomes" id="UP000184423"/>
    </source>
</evidence>
<keyword evidence="5" id="KW-1185">Reference proteome</keyword>
<dbReference type="Pfam" id="PF00437">
    <property type="entry name" value="T2SSE"/>
    <property type="match status" value="1"/>
</dbReference>
<protein>
    <submittedName>
        <fullName evidence="4">Pilus assembly protein CpaF</fullName>
    </submittedName>
</protein>
<dbReference type="Gene3D" id="3.30.450.380">
    <property type="match status" value="1"/>
</dbReference>
<accession>A0A1M4ZWP1</accession>
<feature type="domain" description="Bacterial type II secretion system protein E" evidence="3">
    <location>
        <begin position="92"/>
        <end position="371"/>
    </location>
</feature>
<dbReference type="AlphaFoldDB" id="A0A1M4ZWP1"/>
<dbReference type="InterPro" id="IPR050921">
    <property type="entry name" value="T4SS_GSP_E_ATPase"/>
</dbReference>
<proteinExistence type="inferred from homology"/>
<dbReference type="CDD" id="cd01130">
    <property type="entry name" value="VirB11-like_ATPase"/>
    <property type="match status" value="1"/>
</dbReference>
<name>A0A1M4ZWP1_9CLOT</name>
<evidence type="ECO:0000256" key="1">
    <source>
        <dbReference type="ARBA" id="ARBA00006611"/>
    </source>
</evidence>
<dbReference type="PANTHER" id="PTHR30486:SF15">
    <property type="entry name" value="TYPE II_IV SECRETION SYSTEM ATPASE"/>
    <property type="match status" value="1"/>
</dbReference>
<dbReference type="Proteomes" id="UP000184423">
    <property type="component" value="Unassembled WGS sequence"/>
</dbReference>
<keyword evidence="2" id="KW-0175">Coiled coil</keyword>
<dbReference type="InterPro" id="IPR001482">
    <property type="entry name" value="T2SS/T4SS_dom"/>
</dbReference>
<dbReference type="PANTHER" id="PTHR30486">
    <property type="entry name" value="TWITCHING MOTILITY PROTEIN PILT"/>
    <property type="match status" value="1"/>
</dbReference>
<dbReference type="RefSeq" id="WP_073249461.1">
    <property type="nucleotide sequence ID" value="NZ_FQVG01000044.1"/>
</dbReference>
<organism evidence="4 5">
    <name type="scientific">Caloramator proteoclasticus DSM 10124</name>
    <dbReference type="NCBI Taxonomy" id="1121262"/>
    <lineage>
        <taxon>Bacteria</taxon>
        <taxon>Bacillati</taxon>
        <taxon>Bacillota</taxon>
        <taxon>Clostridia</taxon>
        <taxon>Eubacteriales</taxon>
        <taxon>Clostridiaceae</taxon>
        <taxon>Caloramator</taxon>
    </lineage>
</organism>
<evidence type="ECO:0000313" key="4">
    <source>
        <dbReference type="EMBL" id="SHF22480.1"/>
    </source>
</evidence>
<dbReference type="GO" id="GO:0016887">
    <property type="term" value="F:ATP hydrolysis activity"/>
    <property type="evidence" value="ECO:0007669"/>
    <property type="project" value="InterPro"/>
</dbReference>
<dbReference type="SUPFAM" id="SSF52540">
    <property type="entry name" value="P-loop containing nucleoside triphosphate hydrolases"/>
    <property type="match status" value="1"/>
</dbReference>
<dbReference type="FunFam" id="3.40.50.300:FF:000521">
    <property type="entry name" value="Type II secretion system protein E"/>
    <property type="match status" value="1"/>
</dbReference>
<reference evidence="5" key="1">
    <citation type="submission" date="2016-11" db="EMBL/GenBank/DDBJ databases">
        <authorList>
            <person name="Varghese N."/>
            <person name="Submissions S."/>
        </authorList>
    </citation>
    <scope>NUCLEOTIDE SEQUENCE [LARGE SCALE GENOMIC DNA]</scope>
    <source>
        <strain evidence="5">DSM 10124</strain>
    </source>
</reference>
<gene>
    <name evidence="4" type="ORF">SAMN02746091_02034</name>
</gene>
<evidence type="ECO:0000259" key="3">
    <source>
        <dbReference type="Pfam" id="PF00437"/>
    </source>
</evidence>
<sequence length="441" mass="49538">MSLIKRLEEKNIEKKQIKMEKEIDPYVKLKSKIQNKVIEELDINFKDISEENDEVTQKINAIILKNIEEESLNLTSSQKKKIKEELLDEIIGFGPITQFLKDASVTEIMVNGPNKIYVERNGKLTLTDAKFKNDDHVMHVIKKIVSPLGRRIDESSPMVDARLPNGSRVNAIIPPLAIDGPSITIRKFSDDPFTVEDLIRFGTLNTKMAEFLKICVQGRLNIVVSGGTGSGKTTTLNVLSSFIPNEERIITIEDAAELQLSQEHVVRLETRPANLEGKGEITIRDLVKNSLRMRPDRIVVGEVRSGEALDMLQAMNTGHDGSLTTGHANSPRDMLSRLETMVLMSGMNLPVRAIRDQIASAIDVIIQQSRLMDGSRKITHITEVQGMEGDVIILQDIFRFEQRGVDNKGKVKGDFVFTGVMPKFIQKLKEKGINIPQEIFM</sequence>
<dbReference type="EMBL" id="FQVG01000044">
    <property type="protein sequence ID" value="SHF22480.1"/>
    <property type="molecule type" value="Genomic_DNA"/>
</dbReference>
<evidence type="ECO:0000256" key="2">
    <source>
        <dbReference type="SAM" id="Coils"/>
    </source>
</evidence>
<dbReference type="Gene3D" id="3.40.50.300">
    <property type="entry name" value="P-loop containing nucleotide triphosphate hydrolases"/>
    <property type="match status" value="1"/>
</dbReference>